<dbReference type="PANTHER" id="PTHR33116:SF86">
    <property type="entry name" value="REVERSE TRANSCRIPTASE DOMAIN-CONTAINING PROTEIN"/>
    <property type="match status" value="1"/>
</dbReference>
<dbReference type="Proteomes" id="UP000825935">
    <property type="component" value="Chromosome 22"/>
</dbReference>
<name>A0A8T2S5H1_CERRI</name>
<dbReference type="EMBL" id="CM035427">
    <property type="protein sequence ID" value="KAH7307395.1"/>
    <property type="molecule type" value="Genomic_DNA"/>
</dbReference>
<protein>
    <recommendedName>
        <fullName evidence="3">Reverse transcriptase zinc-binding domain-containing protein</fullName>
    </recommendedName>
</protein>
<dbReference type="AlphaFoldDB" id="A0A8T2S5H1"/>
<evidence type="ECO:0000313" key="2">
    <source>
        <dbReference type="Proteomes" id="UP000825935"/>
    </source>
</evidence>
<gene>
    <name evidence="1" type="ORF">KP509_22G057000</name>
</gene>
<organism evidence="1 2">
    <name type="scientific">Ceratopteris richardii</name>
    <name type="common">Triangle waterfern</name>
    <dbReference type="NCBI Taxonomy" id="49495"/>
    <lineage>
        <taxon>Eukaryota</taxon>
        <taxon>Viridiplantae</taxon>
        <taxon>Streptophyta</taxon>
        <taxon>Embryophyta</taxon>
        <taxon>Tracheophyta</taxon>
        <taxon>Polypodiopsida</taxon>
        <taxon>Polypodiidae</taxon>
        <taxon>Polypodiales</taxon>
        <taxon>Pteridineae</taxon>
        <taxon>Pteridaceae</taxon>
        <taxon>Parkerioideae</taxon>
        <taxon>Ceratopteris</taxon>
    </lineage>
</organism>
<dbReference type="PANTHER" id="PTHR33116">
    <property type="entry name" value="REVERSE TRANSCRIPTASE ZINC-BINDING DOMAIN-CONTAINING PROTEIN-RELATED-RELATED"/>
    <property type="match status" value="1"/>
</dbReference>
<evidence type="ECO:0000313" key="1">
    <source>
        <dbReference type="EMBL" id="KAH7307395.1"/>
    </source>
</evidence>
<accession>A0A8T2S5H1</accession>
<reference evidence="1" key="1">
    <citation type="submission" date="2021-08" db="EMBL/GenBank/DDBJ databases">
        <title>WGS assembly of Ceratopteris richardii.</title>
        <authorList>
            <person name="Marchant D.B."/>
            <person name="Chen G."/>
            <person name="Jenkins J."/>
            <person name="Shu S."/>
            <person name="Leebens-Mack J."/>
            <person name="Grimwood J."/>
            <person name="Schmutz J."/>
            <person name="Soltis P."/>
            <person name="Soltis D."/>
            <person name="Chen Z.-H."/>
        </authorList>
    </citation>
    <scope>NUCLEOTIDE SEQUENCE</scope>
    <source>
        <strain evidence="1">Whitten #5841</strain>
        <tissue evidence="1">Leaf</tissue>
    </source>
</reference>
<evidence type="ECO:0008006" key="3">
    <source>
        <dbReference type="Google" id="ProtNLM"/>
    </source>
</evidence>
<sequence length="612" mass="72415">MEYRPLCDAYRCLQLIENNAIQSSKVRARCMEVNDPHANSKCFFDLLHAKHLRGTITMLETDGLILRDSNSIAAMCTRYYQNLFASDYKIDDAWFSALQASLAFTPHALDSHMAATCEKCITEDEVFLAIQSLKNGKAPAMDGLTKEFVIEFWVSYPFPIERLVRQGCPLSPFFYAFASSPMFYLLEAKMNSSCIPGISHFDSLKWDGLKVEKGTIFRHLGYPLGINVSTKNKIDWVLRRIKGKMDMWHAAQWPLHTRIRIVQAFLQPYVMYYLLLLDWRKCHLHTFECLLKKFLWNKVHNQALVLSAWKYVCQPKLKGGLGILQLDSHLRARRVAFIMRVTSSQKPLWLDIFWQFMENARSCYKRCWKLDAWNKFFSHAPLQISRPTLDLLLRSFKMEASCLKWNGRQHWIFAKHTRWWKGAANIYYFSPLPDESIADQCNFRWKLRKSSAWWDGRFGIIWDSFFTFRTKIFMWRIYTRHFTLGAFLSKHGLERTQCPHCASYADNMRNTFWTCPHIHRWWNSLFIFPISDMKPTKFDCTFLLFPSDDYVMDWVRKTCVYFLLCNIWMLRNAKVFHNKVTLPYFSWTNMRLQVDAMPTRDRHAFLSLLDAL</sequence>
<comment type="caution">
    <text evidence="1">The sequence shown here is derived from an EMBL/GenBank/DDBJ whole genome shotgun (WGS) entry which is preliminary data.</text>
</comment>
<dbReference type="OMA" id="THICHAL"/>
<proteinExistence type="predicted"/>
<keyword evidence="2" id="KW-1185">Reference proteome</keyword>